<dbReference type="Gene3D" id="4.10.830.30">
    <property type="entry name" value="Ribosomal protein L31"/>
    <property type="match status" value="1"/>
</dbReference>
<evidence type="ECO:0000256" key="3">
    <source>
        <dbReference type="RuleBase" id="RU000564"/>
    </source>
</evidence>
<feature type="non-terminal residue" evidence="4">
    <location>
        <position position="1"/>
    </location>
</feature>
<dbReference type="GO" id="GO:0003735">
    <property type="term" value="F:structural constituent of ribosome"/>
    <property type="evidence" value="ECO:0007669"/>
    <property type="project" value="InterPro"/>
</dbReference>
<dbReference type="OrthoDB" id="1840965at2759"/>
<dbReference type="KEGG" id="mis:MICPUN_113350"/>
<dbReference type="InterPro" id="IPR002150">
    <property type="entry name" value="Ribosomal_bL31"/>
</dbReference>
<keyword evidence="2 3" id="KW-0687">Ribonucleoprotein</keyword>
<evidence type="ECO:0000313" key="4">
    <source>
        <dbReference type="EMBL" id="ACO62655.1"/>
    </source>
</evidence>
<evidence type="ECO:0000313" key="5">
    <source>
        <dbReference type="Proteomes" id="UP000002009"/>
    </source>
</evidence>
<dbReference type="GeneID" id="8243064"/>
<keyword evidence="5" id="KW-1185">Reference proteome</keyword>
<accession>C1E426</accession>
<organism evidence="4 5">
    <name type="scientific">Micromonas commoda (strain RCC299 / NOUM17 / CCMP2709)</name>
    <name type="common">Picoplanktonic green alga</name>
    <dbReference type="NCBI Taxonomy" id="296587"/>
    <lineage>
        <taxon>Eukaryota</taxon>
        <taxon>Viridiplantae</taxon>
        <taxon>Chlorophyta</taxon>
        <taxon>Mamiellophyceae</taxon>
        <taxon>Mamiellales</taxon>
        <taxon>Mamiellaceae</taxon>
        <taxon>Micromonas</taxon>
    </lineage>
</organism>
<evidence type="ECO:0000256" key="1">
    <source>
        <dbReference type="ARBA" id="ARBA00022980"/>
    </source>
</evidence>
<dbReference type="PRINTS" id="PR01249">
    <property type="entry name" value="RIBOSOMALL31"/>
</dbReference>
<dbReference type="Pfam" id="PF01197">
    <property type="entry name" value="Ribosomal_L31"/>
    <property type="match status" value="1"/>
</dbReference>
<gene>
    <name evidence="4" type="ORF">MICPUN_113350</name>
</gene>
<dbReference type="AlphaFoldDB" id="C1E426"/>
<protein>
    <recommendedName>
        <fullName evidence="3">50S ribosomal protein L31</fullName>
    </recommendedName>
</protein>
<dbReference type="InterPro" id="IPR042105">
    <property type="entry name" value="Ribosomal_bL31_sf"/>
</dbReference>
<dbReference type="NCBIfam" id="TIGR00105">
    <property type="entry name" value="L31"/>
    <property type="match status" value="1"/>
</dbReference>
<evidence type="ECO:0000256" key="2">
    <source>
        <dbReference type="ARBA" id="ARBA00023274"/>
    </source>
</evidence>
<dbReference type="GO" id="GO:0006412">
    <property type="term" value="P:translation"/>
    <property type="evidence" value="ECO:0007669"/>
    <property type="project" value="InterPro"/>
</dbReference>
<proteinExistence type="inferred from homology"/>
<dbReference type="GO" id="GO:0005840">
    <property type="term" value="C:ribosome"/>
    <property type="evidence" value="ECO:0007669"/>
    <property type="project" value="UniProtKB-KW"/>
</dbReference>
<keyword evidence="1 3" id="KW-0689">Ribosomal protein</keyword>
<dbReference type="InParanoid" id="C1E426"/>
<dbReference type="RefSeq" id="XP_002501397.1">
    <property type="nucleotide sequence ID" value="XM_002501351.1"/>
</dbReference>
<sequence>AKKGLHPLLYRITVVGTKGGTFPIFSAVQQKGSKLFLQADQDTHSLWSGKKVVSAATGQVAKFKKRFDFLSGTTIGKKK</sequence>
<comment type="similarity">
    <text evidence="3">Belongs to the bacterial ribosomal protein bL31 family.</text>
</comment>
<dbReference type="InterPro" id="IPR034704">
    <property type="entry name" value="Ribosomal_bL28/bL31-like_sf"/>
</dbReference>
<name>C1E426_MICCC</name>
<dbReference type="GO" id="GO:1990904">
    <property type="term" value="C:ribonucleoprotein complex"/>
    <property type="evidence" value="ECO:0007669"/>
    <property type="project" value="UniProtKB-KW"/>
</dbReference>
<dbReference type="EMBL" id="CP001325">
    <property type="protein sequence ID" value="ACO62655.1"/>
    <property type="molecule type" value="Genomic_DNA"/>
</dbReference>
<reference evidence="4 5" key="1">
    <citation type="journal article" date="2009" name="Science">
        <title>Green evolution and dynamic adaptations revealed by genomes of the marine picoeukaryotes Micromonas.</title>
        <authorList>
            <person name="Worden A.Z."/>
            <person name="Lee J.H."/>
            <person name="Mock T."/>
            <person name="Rouze P."/>
            <person name="Simmons M.P."/>
            <person name="Aerts A.L."/>
            <person name="Allen A.E."/>
            <person name="Cuvelier M.L."/>
            <person name="Derelle E."/>
            <person name="Everett M.V."/>
            <person name="Foulon E."/>
            <person name="Grimwood J."/>
            <person name="Gundlach H."/>
            <person name="Henrissat B."/>
            <person name="Napoli C."/>
            <person name="McDonald S.M."/>
            <person name="Parker M.S."/>
            <person name="Rombauts S."/>
            <person name="Salamov A."/>
            <person name="Von Dassow P."/>
            <person name="Badger J.H."/>
            <person name="Coutinho P.M."/>
            <person name="Demir E."/>
            <person name="Dubchak I."/>
            <person name="Gentemann C."/>
            <person name="Eikrem W."/>
            <person name="Gready J.E."/>
            <person name="John U."/>
            <person name="Lanier W."/>
            <person name="Lindquist E.A."/>
            <person name="Lucas S."/>
            <person name="Mayer K.F."/>
            <person name="Moreau H."/>
            <person name="Not F."/>
            <person name="Otillar R."/>
            <person name="Panaud O."/>
            <person name="Pangilinan J."/>
            <person name="Paulsen I."/>
            <person name="Piegu B."/>
            <person name="Poliakov A."/>
            <person name="Robbens S."/>
            <person name="Schmutz J."/>
            <person name="Toulza E."/>
            <person name="Wyss T."/>
            <person name="Zelensky A."/>
            <person name="Zhou K."/>
            <person name="Armbrust E.V."/>
            <person name="Bhattacharya D."/>
            <person name="Goodenough U.W."/>
            <person name="Van de Peer Y."/>
            <person name="Grigoriev I.V."/>
        </authorList>
    </citation>
    <scope>NUCLEOTIDE SEQUENCE [LARGE SCALE GENOMIC DNA]</scope>
    <source>
        <strain evidence="5">RCC299 / NOUM17</strain>
    </source>
</reference>
<dbReference type="OMA" id="MPRKGIH"/>
<dbReference type="SUPFAM" id="SSF143800">
    <property type="entry name" value="L28p-like"/>
    <property type="match status" value="1"/>
</dbReference>
<dbReference type="Proteomes" id="UP000002009">
    <property type="component" value="Chromosome 4"/>
</dbReference>